<feature type="domain" description="PIN" evidence="1">
    <location>
        <begin position="5"/>
        <end position="118"/>
    </location>
</feature>
<dbReference type="Proteomes" id="UP000256373">
    <property type="component" value="Unassembled WGS sequence"/>
</dbReference>
<proteinExistence type="predicted"/>
<evidence type="ECO:0000259" key="1">
    <source>
        <dbReference type="SMART" id="SM00670"/>
    </source>
</evidence>
<dbReference type="RefSeq" id="WP_115831619.1">
    <property type="nucleotide sequence ID" value="NZ_QNUL01000010.1"/>
</dbReference>
<dbReference type="SUPFAM" id="SSF88723">
    <property type="entry name" value="PIN domain-like"/>
    <property type="match status" value="1"/>
</dbReference>
<dbReference type="InterPro" id="IPR002716">
    <property type="entry name" value="PIN_dom"/>
</dbReference>
<name>A0A3D8YAK7_9BACT</name>
<dbReference type="Gene3D" id="3.40.50.1010">
    <property type="entry name" value="5'-nuclease"/>
    <property type="match status" value="1"/>
</dbReference>
<organism evidence="2 3">
    <name type="scientific">Dyadobacter luteus</name>
    <dbReference type="NCBI Taxonomy" id="2259619"/>
    <lineage>
        <taxon>Bacteria</taxon>
        <taxon>Pseudomonadati</taxon>
        <taxon>Bacteroidota</taxon>
        <taxon>Cytophagia</taxon>
        <taxon>Cytophagales</taxon>
        <taxon>Spirosomataceae</taxon>
        <taxon>Dyadobacter</taxon>
    </lineage>
</organism>
<comment type="caution">
    <text evidence="2">The sequence shown here is derived from an EMBL/GenBank/DDBJ whole genome shotgun (WGS) entry which is preliminary data.</text>
</comment>
<dbReference type="InterPro" id="IPR002850">
    <property type="entry name" value="PIN_toxin-like"/>
</dbReference>
<dbReference type="AlphaFoldDB" id="A0A3D8YAK7"/>
<accession>A0A3D8YAK7</accession>
<dbReference type="Pfam" id="PF13470">
    <property type="entry name" value="PIN_3"/>
    <property type="match status" value="1"/>
</dbReference>
<dbReference type="PANTHER" id="PTHR34610:SF3">
    <property type="entry name" value="SSL7007 PROTEIN"/>
    <property type="match status" value="1"/>
</dbReference>
<dbReference type="SMART" id="SM00670">
    <property type="entry name" value="PINc"/>
    <property type="match status" value="1"/>
</dbReference>
<evidence type="ECO:0000313" key="3">
    <source>
        <dbReference type="Proteomes" id="UP000256373"/>
    </source>
</evidence>
<dbReference type="InterPro" id="IPR029060">
    <property type="entry name" value="PIN-like_dom_sf"/>
</dbReference>
<gene>
    <name evidence="2" type="ORF">DSL64_14490</name>
</gene>
<reference evidence="2 3" key="1">
    <citation type="submission" date="2018-07" db="EMBL/GenBank/DDBJ databases">
        <title>Dyadobacter roseus sp. nov., isolated from rose rhizosphere soil.</title>
        <authorList>
            <person name="Chen L."/>
        </authorList>
    </citation>
    <scope>NUCLEOTIDE SEQUENCE [LARGE SCALE GENOMIC DNA]</scope>
    <source>
        <strain evidence="2 3">RS19</strain>
    </source>
</reference>
<dbReference type="EMBL" id="QNUL01000010">
    <property type="protein sequence ID" value="REA60734.1"/>
    <property type="molecule type" value="Genomic_DNA"/>
</dbReference>
<dbReference type="OrthoDB" id="597986at2"/>
<evidence type="ECO:0000313" key="2">
    <source>
        <dbReference type="EMBL" id="REA60734.1"/>
    </source>
</evidence>
<dbReference type="NCBIfam" id="TIGR00305">
    <property type="entry name" value="putative toxin-antitoxin system toxin component, PIN family"/>
    <property type="match status" value="1"/>
</dbReference>
<sequence>MKSDYLFILDTNTIISAFLVGGSVPASAFDKARKDGLVIVCKEIYNEISSVLMRPKFDKYLSISRRISLLEDFRDSVAFIEADELVSVCRDPKDDIYLSLTVSANATCIITGDKDLLVLDPFRNIPILNASDFLSQF</sequence>
<dbReference type="PANTHER" id="PTHR34610">
    <property type="entry name" value="SSL7007 PROTEIN"/>
    <property type="match status" value="1"/>
</dbReference>
<protein>
    <submittedName>
        <fullName evidence="2">Putative toxin-antitoxin system toxin component, PIN family</fullName>
    </submittedName>
</protein>
<keyword evidence="3" id="KW-1185">Reference proteome</keyword>